<dbReference type="InterPro" id="IPR051357">
    <property type="entry name" value="H3K9_HMTase_SUVAR3-9"/>
</dbReference>
<dbReference type="GO" id="GO:0042054">
    <property type="term" value="F:histone methyltransferase activity"/>
    <property type="evidence" value="ECO:0007669"/>
    <property type="project" value="TreeGrafter"/>
</dbReference>
<dbReference type="Pfam" id="PF00856">
    <property type="entry name" value="SET"/>
    <property type="match status" value="1"/>
</dbReference>
<dbReference type="GO" id="GO:0003690">
    <property type="term" value="F:double-stranded DNA binding"/>
    <property type="evidence" value="ECO:0007669"/>
    <property type="project" value="TreeGrafter"/>
</dbReference>
<dbReference type="STRING" id="75913.A0A0K0F7G3"/>
<evidence type="ECO:0000259" key="1">
    <source>
        <dbReference type="PROSITE" id="PS50280"/>
    </source>
</evidence>
<feature type="domain" description="SET" evidence="1">
    <location>
        <begin position="100"/>
        <end position="221"/>
    </location>
</feature>
<accession>A0A0K0F7G3</accession>
<protein>
    <submittedName>
        <fullName evidence="3">SET domain-containing protein</fullName>
    </submittedName>
</protein>
<dbReference type="PANTHER" id="PTHR45660">
    <property type="entry name" value="HISTONE-LYSINE N-METHYLTRANSFERASE SETMAR"/>
    <property type="match status" value="1"/>
</dbReference>
<dbReference type="Proteomes" id="UP000035680">
    <property type="component" value="Unassembled WGS sequence"/>
</dbReference>
<dbReference type="PROSITE" id="PS50280">
    <property type="entry name" value="SET"/>
    <property type="match status" value="1"/>
</dbReference>
<dbReference type="PANTHER" id="PTHR45660:SF13">
    <property type="entry name" value="HISTONE-LYSINE N-METHYLTRANSFERASE SETMAR"/>
    <property type="match status" value="1"/>
</dbReference>
<dbReference type="WBParaSite" id="SVE_0476000.1">
    <property type="protein sequence ID" value="SVE_0476000.1"/>
    <property type="gene ID" value="SVE_0476000"/>
</dbReference>
<dbReference type="Gene3D" id="2.170.270.10">
    <property type="entry name" value="SET domain"/>
    <property type="match status" value="1"/>
</dbReference>
<evidence type="ECO:0000313" key="3">
    <source>
        <dbReference type="WBParaSite" id="SVE_0476000.1"/>
    </source>
</evidence>
<reference evidence="3" key="2">
    <citation type="submission" date="2015-08" db="UniProtKB">
        <authorList>
            <consortium name="WormBaseParasite"/>
        </authorList>
    </citation>
    <scope>IDENTIFICATION</scope>
</reference>
<dbReference type="SUPFAM" id="SSF82199">
    <property type="entry name" value="SET domain"/>
    <property type="match status" value="1"/>
</dbReference>
<organism evidence="2 3">
    <name type="scientific">Strongyloides venezuelensis</name>
    <name type="common">Threadworm</name>
    <dbReference type="NCBI Taxonomy" id="75913"/>
    <lineage>
        <taxon>Eukaryota</taxon>
        <taxon>Metazoa</taxon>
        <taxon>Ecdysozoa</taxon>
        <taxon>Nematoda</taxon>
        <taxon>Chromadorea</taxon>
        <taxon>Rhabditida</taxon>
        <taxon>Tylenchina</taxon>
        <taxon>Panagrolaimomorpha</taxon>
        <taxon>Strongyloidoidea</taxon>
        <taxon>Strongyloididae</taxon>
        <taxon>Strongyloides</taxon>
    </lineage>
</organism>
<proteinExistence type="predicted"/>
<sequence length="260" mass="30712">MKNYLAPNVTVNVSTEQFTFNFLNIEKSVYKGKEKLDKKIKKDRILKKCSCHRDYMNGDYSGVTKTFCANYGLLYESLESCDNPYCVLRLDEMKKKSLQLQLEVFRTNNRGWGLKTRSRIMPLQYICEYVGELWLKDEYINETEGWYCYEVEYNDITYVYDSEKEGNFARMINHSCENNCVAISCCFRDDLIYKGNKIPQVGIFAADKVIEPGEEICINYNKTYFTDNFVCLCEADTCIYKKKRRQNTFFKVKNHNKKTK</sequence>
<dbReference type="AlphaFoldDB" id="A0A0K0F7G3"/>
<reference evidence="2" key="1">
    <citation type="submission" date="2014-07" db="EMBL/GenBank/DDBJ databases">
        <authorList>
            <person name="Martin A.A"/>
            <person name="De Silva N."/>
        </authorList>
    </citation>
    <scope>NUCLEOTIDE SEQUENCE</scope>
</reference>
<dbReference type="InterPro" id="IPR046341">
    <property type="entry name" value="SET_dom_sf"/>
</dbReference>
<keyword evidence="2" id="KW-1185">Reference proteome</keyword>
<name>A0A0K0F7G3_STRVS</name>
<evidence type="ECO:0000313" key="2">
    <source>
        <dbReference type="Proteomes" id="UP000035680"/>
    </source>
</evidence>
<dbReference type="SMART" id="SM00317">
    <property type="entry name" value="SET"/>
    <property type="match status" value="1"/>
</dbReference>
<dbReference type="InterPro" id="IPR001214">
    <property type="entry name" value="SET_dom"/>
</dbReference>